<dbReference type="NCBIfam" id="TIGR01175">
    <property type="entry name" value="pilM"/>
    <property type="match status" value="1"/>
</dbReference>
<sequence length="360" mass="39752">MLNLKEIFSRRKSLVGLDIGSSSLKLGEIVSSSRGHILNRFLQVPLPKGIIIDGVLTDSGALSLKIKELFRNSGCKHKGIVTSLAGSSVIIKKVTLDQMNEEELRDLIHDEAGKYLPFDDMEEVNYDFQIMGDNNYNPNQMDIMIVAAKKDVVNSYLEAITAAGLNVMIMDVAPFVLETVYETNYEFDNDETVVIINIGASTTGINVIKGGMSIFTRDFALAGNAITESLQEKYKSTFEEAEKIKTEGLPNGSEEDNLDLKNSILEFSKPICLEIERSIDYFHSTFGGEYVKRILLSGGSAKIANLVTSLSEKLNVRTELINPFLKIGYNKRNIDAKNIENIKPIAASVIGLGLRKIGDK</sequence>
<dbReference type="PIRSF" id="PIRSF019169">
    <property type="entry name" value="PilM"/>
    <property type="match status" value="1"/>
</dbReference>
<accession>A0A0W8FNB5</accession>
<comment type="caution">
    <text evidence="1">The sequence shown here is derived from an EMBL/GenBank/DDBJ whole genome shotgun (WGS) entry which is preliminary data.</text>
</comment>
<protein>
    <submittedName>
        <fullName evidence="1">Uncharacterized protein</fullName>
    </submittedName>
</protein>
<dbReference type="SUPFAM" id="SSF53067">
    <property type="entry name" value="Actin-like ATPase domain"/>
    <property type="match status" value="2"/>
</dbReference>
<dbReference type="InterPro" id="IPR005883">
    <property type="entry name" value="PilM"/>
</dbReference>
<dbReference type="Gene3D" id="3.30.1490.300">
    <property type="match status" value="1"/>
</dbReference>
<evidence type="ECO:0000313" key="1">
    <source>
        <dbReference type="EMBL" id="KUG22421.1"/>
    </source>
</evidence>
<name>A0A0W8FNB5_9ZZZZ</name>
<organism evidence="1">
    <name type="scientific">hydrocarbon metagenome</name>
    <dbReference type="NCBI Taxonomy" id="938273"/>
    <lineage>
        <taxon>unclassified sequences</taxon>
        <taxon>metagenomes</taxon>
        <taxon>ecological metagenomes</taxon>
    </lineage>
</organism>
<dbReference type="InterPro" id="IPR050696">
    <property type="entry name" value="FtsA/MreB"/>
</dbReference>
<gene>
    <name evidence="1" type="ORF">ASZ90_007825</name>
</gene>
<dbReference type="EMBL" id="LNQE01000970">
    <property type="protein sequence ID" value="KUG22421.1"/>
    <property type="molecule type" value="Genomic_DNA"/>
</dbReference>
<dbReference type="Gene3D" id="3.30.420.40">
    <property type="match status" value="2"/>
</dbReference>
<dbReference type="PANTHER" id="PTHR32432">
    <property type="entry name" value="CELL DIVISION PROTEIN FTSA-RELATED"/>
    <property type="match status" value="1"/>
</dbReference>
<dbReference type="AlphaFoldDB" id="A0A0W8FNB5"/>
<dbReference type="Pfam" id="PF11104">
    <property type="entry name" value="PilM_2"/>
    <property type="match status" value="1"/>
</dbReference>
<dbReference type="CDD" id="cd24049">
    <property type="entry name" value="ASKHA_NBD_PilM"/>
    <property type="match status" value="1"/>
</dbReference>
<dbReference type="InterPro" id="IPR043129">
    <property type="entry name" value="ATPase_NBD"/>
</dbReference>
<reference evidence="1" key="1">
    <citation type="journal article" date="2015" name="Proc. Natl. Acad. Sci. U.S.A.">
        <title>Networks of energetic and metabolic interactions define dynamics in microbial communities.</title>
        <authorList>
            <person name="Embree M."/>
            <person name="Liu J.K."/>
            <person name="Al-Bassam M.M."/>
            <person name="Zengler K."/>
        </authorList>
    </citation>
    <scope>NUCLEOTIDE SEQUENCE</scope>
</reference>
<proteinExistence type="predicted"/>
<dbReference type="PANTHER" id="PTHR32432:SF3">
    <property type="entry name" value="ETHANOLAMINE UTILIZATION PROTEIN EUTJ"/>
    <property type="match status" value="1"/>
</dbReference>